<protein>
    <submittedName>
        <fullName evidence="4">Cytochrome b5</fullName>
    </submittedName>
</protein>
<feature type="compositionally biased region" description="Low complexity" evidence="2">
    <location>
        <begin position="225"/>
        <end position="241"/>
    </location>
</feature>
<dbReference type="InterPro" id="IPR050577">
    <property type="entry name" value="MAPR/NEUFC/NENF-like"/>
</dbReference>
<dbReference type="OrthoDB" id="899at2759"/>
<dbReference type="AlphaFoldDB" id="A0A8H3MDY7"/>
<sequence length="546" mass="60929">MASLESSLRRSSSVSSVSTKEQKVGKSFIPRFKTFYSKQTKNGKPSLTRVDTTDYYSFKKDSARTRTSISYSQNEPLKTRNILRKPKKVESLLSNIQEKSRQKIATSLLGKSKIPVPASTKKMCVSTPSLISTKNAAPSTRVSHRNCTSCAKSKSLNTTVNTANTVKRKNSRINRIKDNQDDPIKNDNASTSSSIKKPLRKLSQTFLKKRVSPLQPSTPKREELSPTPTLITPPLSPTPTLFKRELTSSPPLIEREELSPTPSLFKRDELPPFFTSHKETNDLVCTPKKNKRTSLLIPINVEVSSTSSVSLPPTPTSLTYDELLPTSTYDELSPTTLHKETNDLVCSSTKNTHTYLQKSINKPEASISTTQIVEVSSTTSIIEKNSSVIDDENGEDVPKLLTNVYKNVVRFTKMSFKPPASGPTNKTLDPPKDTPFTPEELAKYDGSDTNLPIYLAVKGTVFDVSEKRDFYGPSGSYHIFAGKDASKGLGMGSLNLEDAVSDYSKLDESQLKVLNEWFDFFKNRYNIFTFFLRNKLPTCLKILKFI</sequence>
<feature type="region of interest" description="Disordered" evidence="2">
    <location>
        <begin position="1"/>
        <end position="24"/>
    </location>
</feature>
<reference evidence="4" key="1">
    <citation type="submission" date="2019-10" db="EMBL/GenBank/DDBJ databases">
        <title>Conservation and host-specific expression of non-tandemly repeated heterogenous ribosome RNA gene in arbuscular mycorrhizal fungi.</title>
        <authorList>
            <person name="Maeda T."/>
            <person name="Kobayashi Y."/>
            <person name="Nakagawa T."/>
            <person name="Ezawa T."/>
            <person name="Yamaguchi K."/>
            <person name="Bino T."/>
            <person name="Nishimoto Y."/>
            <person name="Shigenobu S."/>
            <person name="Kawaguchi M."/>
        </authorList>
    </citation>
    <scope>NUCLEOTIDE SEQUENCE</scope>
    <source>
        <strain evidence="4">HR1</strain>
    </source>
</reference>
<feature type="region of interest" description="Disordered" evidence="2">
    <location>
        <begin position="416"/>
        <end position="437"/>
    </location>
</feature>
<feature type="compositionally biased region" description="Basic and acidic residues" evidence="2">
    <location>
        <begin position="175"/>
        <end position="185"/>
    </location>
</feature>
<dbReference type="Proteomes" id="UP000615446">
    <property type="component" value="Unassembled WGS sequence"/>
</dbReference>
<dbReference type="EMBL" id="BLAL01000338">
    <property type="protein sequence ID" value="GET04260.1"/>
    <property type="molecule type" value="Genomic_DNA"/>
</dbReference>
<feature type="compositionally biased region" description="Low complexity" evidence="2">
    <location>
        <begin position="1"/>
        <end position="18"/>
    </location>
</feature>
<dbReference type="InterPro" id="IPR001199">
    <property type="entry name" value="Cyt_B5-like_heme/steroid-bd"/>
</dbReference>
<feature type="domain" description="Cytochrome b5 heme-binding" evidence="3">
    <location>
        <begin position="436"/>
        <end position="533"/>
    </location>
</feature>
<proteinExistence type="inferred from homology"/>
<comment type="caution">
    <text evidence="4">The sequence shown here is derived from an EMBL/GenBank/DDBJ whole genome shotgun (WGS) entry which is preliminary data.</text>
</comment>
<dbReference type="PANTHER" id="PTHR10281">
    <property type="entry name" value="MEMBRANE-ASSOCIATED PROGESTERONE RECEPTOR COMPONENT-RELATED"/>
    <property type="match status" value="1"/>
</dbReference>
<name>A0A8H3MDY7_9GLOM</name>
<dbReference type="Gene3D" id="3.10.120.10">
    <property type="entry name" value="Cytochrome b5-like heme/steroid binding domain"/>
    <property type="match status" value="1"/>
</dbReference>
<evidence type="ECO:0000313" key="4">
    <source>
        <dbReference type="EMBL" id="GET04260.1"/>
    </source>
</evidence>
<dbReference type="Pfam" id="PF00173">
    <property type="entry name" value="Cyt-b5"/>
    <property type="match status" value="1"/>
</dbReference>
<dbReference type="SUPFAM" id="SSF55856">
    <property type="entry name" value="Cytochrome b5-like heme/steroid binding domain"/>
    <property type="match status" value="1"/>
</dbReference>
<comment type="similarity">
    <text evidence="1">Belongs to the cytochrome b5 family. MAPR subfamily.</text>
</comment>
<dbReference type="GO" id="GO:0020037">
    <property type="term" value="F:heme binding"/>
    <property type="evidence" value="ECO:0007669"/>
    <property type="project" value="UniProtKB-ARBA"/>
</dbReference>
<evidence type="ECO:0000313" key="5">
    <source>
        <dbReference type="Proteomes" id="UP000615446"/>
    </source>
</evidence>
<dbReference type="GO" id="GO:0016020">
    <property type="term" value="C:membrane"/>
    <property type="evidence" value="ECO:0007669"/>
    <property type="project" value="TreeGrafter"/>
</dbReference>
<dbReference type="GO" id="GO:0005783">
    <property type="term" value="C:endoplasmic reticulum"/>
    <property type="evidence" value="ECO:0007669"/>
    <property type="project" value="TreeGrafter"/>
</dbReference>
<evidence type="ECO:0000259" key="3">
    <source>
        <dbReference type="SMART" id="SM01117"/>
    </source>
</evidence>
<dbReference type="FunFam" id="3.10.120.10:FF:000003">
    <property type="entry name" value="membrane-associated progesterone receptor component 1"/>
    <property type="match status" value="1"/>
</dbReference>
<organism evidence="4 5">
    <name type="scientific">Rhizophagus clarus</name>
    <dbReference type="NCBI Taxonomy" id="94130"/>
    <lineage>
        <taxon>Eukaryota</taxon>
        <taxon>Fungi</taxon>
        <taxon>Fungi incertae sedis</taxon>
        <taxon>Mucoromycota</taxon>
        <taxon>Glomeromycotina</taxon>
        <taxon>Glomeromycetes</taxon>
        <taxon>Glomerales</taxon>
        <taxon>Glomeraceae</taxon>
        <taxon>Rhizophagus</taxon>
    </lineage>
</organism>
<dbReference type="InterPro" id="IPR036400">
    <property type="entry name" value="Cyt_B5-like_heme/steroid_sf"/>
</dbReference>
<accession>A0A8H3MDY7</accession>
<feature type="region of interest" description="Disordered" evidence="2">
    <location>
        <begin position="168"/>
        <end position="266"/>
    </location>
</feature>
<evidence type="ECO:0000256" key="1">
    <source>
        <dbReference type="ARBA" id="ARBA00038357"/>
    </source>
</evidence>
<gene>
    <name evidence="4" type="ORF">RCL2_003056400</name>
</gene>
<dbReference type="SMART" id="SM01117">
    <property type="entry name" value="Cyt-b5"/>
    <property type="match status" value="1"/>
</dbReference>
<dbReference type="PANTHER" id="PTHR10281:SF115">
    <property type="entry name" value="BINDING PROTEIN, PUTATIVE (AFU_ORTHOLOGUE AFUA_4G06240)-RELATED"/>
    <property type="match status" value="1"/>
</dbReference>
<evidence type="ECO:0000256" key="2">
    <source>
        <dbReference type="SAM" id="MobiDB-lite"/>
    </source>
</evidence>